<reference evidence="1 2" key="1">
    <citation type="journal article" date="2009" name="BMC Genomics">
        <title>Genomic sequence, organization and characteristics of a new nucleopolyhedrovirus isolated from Clanis bilineata larva.</title>
        <authorList>
            <person name="Zhu S.Y."/>
            <person name="Yi J.P."/>
            <person name="Shen W.D."/>
            <person name="Wang L.Q."/>
            <person name="He H.G."/>
            <person name="Wang Y."/>
            <person name="Li B."/>
            <person name="Wang W.B."/>
        </authorList>
    </citation>
    <scope>NUCLEOTIDE SEQUENCE [LARGE SCALE GENOMIC DNA]</scope>
    <source>
        <strain evidence="1">DZ1</strain>
    </source>
</reference>
<protein>
    <submittedName>
        <fullName evidence="1">Ac52-like protein</fullName>
    </submittedName>
</protein>
<accession>Q0N470</accession>
<dbReference type="KEGG" id="vg:5141820"/>
<evidence type="ECO:0000313" key="1">
    <source>
        <dbReference type="EMBL" id="ABF47373.1"/>
    </source>
</evidence>
<keyword evidence="2" id="KW-1185">Reference proteome</keyword>
<dbReference type="GeneID" id="5141820"/>
<dbReference type="InterPro" id="IPR020201">
    <property type="entry name" value="AcMNPV_Orf52"/>
</dbReference>
<dbReference type="Proteomes" id="UP000214353">
    <property type="component" value="Segment"/>
</dbReference>
<dbReference type="OrthoDB" id="19223at10239"/>
<dbReference type="RefSeq" id="YP_717567.1">
    <property type="nucleotide sequence ID" value="NC_008293.1"/>
</dbReference>
<dbReference type="Pfam" id="PF11077">
    <property type="entry name" value="DUF2616"/>
    <property type="match status" value="1"/>
</dbReference>
<organism evidence="1 2">
    <name type="scientific">Clanis bilineata nucleopolyhedrovirus</name>
    <dbReference type="NCBI Taxonomy" id="1307957"/>
    <lineage>
        <taxon>Viruses</taxon>
        <taxon>Viruses incertae sedis</taxon>
        <taxon>Naldaviricetes</taxon>
        <taxon>Lefavirales</taxon>
        <taxon>Baculoviridae</taxon>
        <taxon>Alphabaculovirus</taxon>
        <taxon>Alphabaculovirus clabilineatae</taxon>
    </lineage>
</organism>
<dbReference type="EMBL" id="DQ504428">
    <property type="protein sequence ID" value="ABF47373.1"/>
    <property type="molecule type" value="Genomic_DNA"/>
</dbReference>
<evidence type="ECO:0000313" key="2">
    <source>
        <dbReference type="Proteomes" id="UP000214353"/>
    </source>
</evidence>
<sequence length="201" mass="23804">MELIKPFLKYSKQFRACDDFNRKAKIFEKWSIEAESAVMATNTQHSLDNNGSNDNEPCEKTRVFTQIECPLRRGFKVCDFCCHVNTNATFCKECLFPLCSGSGKSDAVDDEMIMYWLISVSFWELNSDNSLASMNVWRQRLKITWQMNHNFYKMYTVIYRNCVQCHKLCENVYFRTNQFSFKLFCKDCLFPLFIIKTSQMF</sequence>
<name>Q0N470_9ABAC</name>
<proteinExistence type="predicted"/>